<gene>
    <name evidence="9" type="primary">flgC</name>
    <name evidence="9" type="ORF">QJ522_03800</name>
</gene>
<dbReference type="NCBIfam" id="TIGR01395">
    <property type="entry name" value="FlgC"/>
    <property type="match status" value="1"/>
</dbReference>
<evidence type="ECO:0000256" key="3">
    <source>
        <dbReference type="ARBA" id="ARBA00017941"/>
    </source>
</evidence>
<dbReference type="InterPro" id="IPR010930">
    <property type="entry name" value="Flg_bb/hook_C_dom"/>
</dbReference>
<proteinExistence type="inferred from homology"/>
<dbReference type="Proteomes" id="UP001431776">
    <property type="component" value="Unassembled WGS sequence"/>
</dbReference>
<protein>
    <recommendedName>
        <fullName evidence="3 6">Flagellar basal-body rod protein FlgC</fullName>
    </recommendedName>
</protein>
<evidence type="ECO:0000256" key="4">
    <source>
        <dbReference type="ARBA" id="ARBA00023143"/>
    </source>
</evidence>
<keyword evidence="9" id="KW-0282">Flagellum</keyword>
<evidence type="ECO:0000256" key="1">
    <source>
        <dbReference type="ARBA" id="ARBA00004117"/>
    </source>
</evidence>
<evidence type="ECO:0000313" key="9">
    <source>
        <dbReference type="EMBL" id="MDI6448160.1"/>
    </source>
</evidence>
<feature type="domain" description="Flagellar basal body rod protein N-terminal" evidence="7">
    <location>
        <begin position="12"/>
        <end position="36"/>
    </location>
</feature>
<evidence type="ECO:0000256" key="2">
    <source>
        <dbReference type="ARBA" id="ARBA00009677"/>
    </source>
</evidence>
<evidence type="ECO:0000259" key="7">
    <source>
        <dbReference type="Pfam" id="PF00460"/>
    </source>
</evidence>
<comment type="subcellular location">
    <subcellularLocation>
        <location evidence="1 6">Bacterial flagellum basal body</location>
    </subcellularLocation>
</comment>
<dbReference type="Pfam" id="PF00460">
    <property type="entry name" value="Flg_bb_rod"/>
    <property type="match status" value="1"/>
</dbReference>
<dbReference type="RefSeq" id="WP_349243569.1">
    <property type="nucleotide sequence ID" value="NZ_JASCXX010000003.1"/>
</dbReference>
<dbReference type="EMBL" id="JASCXX010000003">
    <property type="protein sequence ID" value="MDI6448160.1"/>
    <property type="molecule type" value="Genomic_DNA"/>
</dbReference>
<dbReference type="InterPro" id="IPR001444">
    <property type="entry name" value="Flag_bb_rod_N"/>
</dbReference>
<name>A0AAW6TU73_9BACT</name>
<evidence type="ECO:0000259" key="8">
    <source>
        <dbReference type="Pfam" id="PF06429"/>
    </source>
</evidence>
<dbReference type="Pfam" id="PF06429">
    <property type="entry name" value="Flg_bbr_C"/>
    <property type="match status" value="1"/>
</dbReference>
<dbReference type="GO" id="GO:0071978">
    <property type="term" value="P:bacterial-type flagellum-dependent swarming motility"/>
    <property type="evidence" value="ECO:0007669"/>
    <property type="project" value="TreeGrafter"/>
</dbReference>
<comment type="caution">
    <text evidence="9">The sequence shown here is derived from an EMBL/GenBank/DDBJ whole genome shotgun (WGS) entry which is preliminary data.</text>
</comment>
<dbReference type="InterPro" id="IPR006299">
    <property type="entry name" value="FlgC"/>
</dbReference>
<dbReference type="PANTHER" id="PTHR30435">
    <property type="entry name" value="FLAGELLAR PROTEIN"/>
    <property type="match status" value="1"/>
</dbReference>
<evidence type="ECO:0000313" key="10">
    <source>
        <dbReference type="Proteomes" id="UP001431776"/>
    </source>
</evidence>
<reference evidence="9" key="1">
    <citation type="submission" date="2023-05" db="EMBL/GenBank/DDBJ databases">
        <title>Anaerotaeda fermentans gen. nov., sp. nov., a novel anaerobic planctomycete of the new family within the order Sedimentisphaerales isolated from Taman Peninsula, Russia.</title>
        <authorList>
            <person name="Khomyakova M.A."/>
            <person name="Merkel A.Y."/>
            <person name="Slobodkin A.I."/>
        </authorList>
    </citation>
    <scope>NUCLEOTIDE SEQUENCE</scope>
    <source>
        <strain evidence="9">M17dextr</strain>
    </source>
</reference>
<keyword evidence="10" id="KW-1185">Reference proteome</keyword>
<comment type="similarity">
    <text evidence="2">Belongs to the flagella basal body rod proteins family.</text>
</comment>
<comment type="subunit">
    <text evidence="5 6">The basal body constitutes a major portion of the flagellar organelle and consists of four rings (L,P,S, and M) mounted on a central rod. The rod consists of about 26 subunits of FlgG in the distal portion, and FlgB, FlgC and FlgF are thought to build up the proximal portion of the rod with about 6 subunits each.</text>
</comment>
<dbReference type="GO" id="GO:0030694">
    <property type="term" value="C:bacterial-type flagellum basal body, rod"/>
    <property type="evidence" value="ECO:0007669"/>
    <property type="project" value="UniProtKB-UniRule"/>
</dbReference>
<dbReference type="AlphaFoldDB" id="A0AAW6TU73"/>
<accession>A0AAW6TU73</accession>
<dbReference type="PANTHER" id="PTHR30435:SF2">
    <property type="entry name" value="FLAGELLAR BASAL-BODY ROD PROTEIN FLGC"/>
    <property type="match status" value="1"/>
</dbReference>
<keyword evidence="4 6" id="KW-0975">Bacterial flagellum</keyword>
<sequence>MRVDSTFGPVDIAVSGMRAQSTQMEVISSNIANARTVDDGQGQPYRRLQALFGTDNEDNHGVAGVAVYNIAQDMGALEQVFDPGNPQADAAGYVRMPNVQLPIEMMNMSTATRAYQANAAILKRYQKMIETTLELLR</sequence>
<keyword evidence="9" id="KW-0966">Cell projection</keyword>
<feature type="domain" description="Flagellar basal-body/hook protein C-terminal" evidence="8">
    <location>
        <begin position="91"/>
        <end position="135"/>
    </location>
</feature>
<evidence type="ECO:0000256" key="5">
    <source>
        <dbReference type="ARBA" id="ARBA00025933"/>
    </source>
</evidence>
<evidence type="ECO:0000256" key="6">
    <source>
        <dbReference type="RuleBase" id="RU362062"/>
    </source>
</evidence>
<keyword evidence="9" id="KW-0969">Cilium</keyword>
<organism evidence="9 10">
    <name type="scientific">Anaerobaca lacustris</name>
    <dbReference type="NCBI Taxonomy" id="3044600"/>
    <lineage>
        <taxon>Bacteria</taxon>
        <taxon>Pseudomonadati</taxon>
        <taxon>Planctomycetota</taxon>
        <taxon>Phycisphaerae</taxon>
        <taxon>Sedimentisphaerales</taxon>
        <taxon>Anaerobacaceae</taxon>
        <taxon>Anaerobaca</taxon>
    </lineage>
</organism>